<dbReference type="KEGG" id="vg:28802779"/>
<dbReference type="RefSeq" id="YP_009276462.1">
    <property type="nucleotide sequence ID" value="NC_030941.1"/>
</dbReference>
<dbReference type="EMBL" id="KU998239">
    <property type="protein sequence ID" value="ANA85709.1"/>
    <property type="molecule type" value="Genomic_DNA"/>
</dbReference>
<proteinExistence type="predicted"/>
<feature type="region of interest" description="Disordered" evidence="1">
    <location>
        <begin position="1"/>
        <end position="64"/>
    </location>
</feature>
<gene>
    <name evidence="2" type="primary">3</name>
    <name evidence="2" type="ORF">PBI_COZZ_3</name>
</gene>
<dbReference type="Proteomes" id="UP000203169">
    <property type="component" value="Segment"/>
</dbReference>
<reference evidence="2 3" key="1">
    <citation type="submission" date="2016-03" db="EMBL/GenBank/DDBJ databases">
        <authorList>
            <person name="Montgomery M.T."/>
            <person name="Guerrero C.A."/>
            <person name="Mavrich T.N."/>
            <person name="Pope W.H."/>
            <person name="Garlena R.A."/>
            <person name="Russell D.A."/>
            <person name="Jacobs-Sera D."/>
            <person name="Hendrix R.W."/>
            <person name="Hatfull G.F."/>
        </authorList>
    </citation>
    <scope>NUCLEOTIDE SEQUENCE [LARGE SCALE GENOMIC DNA]</scope>
</reference>
<protein>
    <submittedName>
        <fullName evidence="2">Uncharacterized protein</fullName>
    </submittedName>
</protein>
<organism evidence="2 3">
    <name type="scientific">Gordonia phage Cozz</name>
    <dbReference type="NCBI Taxonomy" id="1838066"/>
    <lineage>
        <taxon>Viruses</taxon>
        <taxon>Duplodnaviria</taxon>
        <taxon>Heunggongvirae</taxon>
        <taxon>Uroviricota</taxon>
        <taxon>Caudoviricetes</taxon>
        <taxon>Emalynvirus</taxon>
        <taxon>Emalynvirus cozz</taxon>
    </lineage>
</organism>
<evidence type="ECO:0000313" key="3">
    <source>
        <dbReference type="Proteomes" id="UP000203169"/>
    </source>
</evidence>
<dbReference type="GeneID" id="28802779"/>
<feature type="compositionally biased region" description="Basic residues" evidence="1">
    <location>
        <begin position="54"/>
        <end position="64"/>
    </location>
</feature>
<accession>A0A160DDC5</accession>
<feature type="compositionally biased region" description="Basic and acidic residues" evidence="1">
    <location>
        <begin position="16"/>
        <end position="25"/>
    </location>
</feature>
<name>A0A160DDC5_9CAUD</name>
<evidence type="ECO:0000256" key="1">
    <source>
        <dbReference type="SAM" id="MobiDB-lite"/>
    </source>
</evidence>
<keyword evidence="3" id="KW-1185">Reference proteome</keyword>
<evidence type="ECO:0000313" key="2">
    <source>
        <dbReference type="EMBL" id="ANA85709.1"/>
    </source>
</evidence>
<sequence length="64" mass="7107">MALGLCDQAALGPQESARDQRRQEDSIPPTAQAKESEEAVMGKKRGTPKPGGKKDRRFKRNKKK</sequence>